<keyword evidence="5" id="KW-1185">Reference proteome</keyword>
<dbReference type="Pfam" id="PF00092">
    <property type="entry name" value="VWA"/>
    <property type="match status" value="1"/>
</dbReference>
<evidence type="ECO:0000256" key="2">
    <source>
        <dbReference type="SAM" id="Phobius"/>
    </source>
</evidence>
<proteinExistence type="predicted"/>
<dbReference type="SMART" id="SM00327">
    <property type="entry name" value="VWA"/>
    <property type="match status" value="1"/>
</dbReference>
<dbReference type="SUPFAM" id="SSF53300">
    <property type="entry name" value="vWA-like"/>
    <property type="match status" value="1"/>
</dbReference>
<feature type="domain" description="VWFA" evidence="3">
    <location>
        <begin position="434"/>
        <end position="618"/>
    </location>
</feature>
<dbReference type="InterPro" id="IPR002035">
    <property type="entry name" value="VWF_A"/>
</dbReference>
<keyword evidence="2" id="KW-0812">Transmembrane</keyword>
<dbReference type="Gene3D" id="3.40.50.410">
    <property type="entry name" value="von Willebrand factor, type A domain"/>
    <property type="match status" value="1"/>
</dbReference>
<feature type="transmembrane region" description="Helical" evidence="2">
    <location>
        <begin position="12"/>
        <end position="35"/>
    </location>
</feature>
<comment type="caution">
    <text evidence="4">The sequence shown here is derived from an EMBL/GenBank/DDBJ whole genome shotgun (WGS) entry which is preliminary data.</text>
</comment>
<keyword evidence="2" id="KW-0472">Membrane</keyword>
<dbReference type="InterPro" id="IPR036465">
    <property type="entry name" value="vWFA_dom_sf"/>
</dbReference>
<dbReference type="STRING" id="861266.ARTSIC4J27_1862"/>
<protein>
    <submittedName>
        <fullName evidence="4">von Willebrand factor type A domain protein</fullName>
    </submittedName>
</protein>
<sequence>MGRRHAASDVSYPRWIWVAAAAAVALLIVGGGFLLRVVIFPGGSGEGGTSGGDGNPPPAGEPLAQDSPAAAAGASPCIPLTILTSLENADMVRALASEYAAKPRSVDGKCVTPAVTQETSGAAASKVAARFPGTASADKPAIWLPDSSAWLHIARKAAAGSPVPEEGTSIARSAIVVAMPETMTSTLGWDTDPPSWSDVFKMAGEQDVWERLGHGDWGKFKFGKASPLVSTSGLMALAASYGAAGGSVGGLDGTDLEAPSLVEKVRAVELGTSHYMATPEHFLWHAREADNAGSVSEFLSAVIVDEKSVWDYNRGVVSEDGKTKKPGPAPKEPLRAIYPQDGVHVADNPAAILEGDWVGNQQRLAARDFLAFAVTEQGQYVVQASGYRSIQGNLDAGVAETGRYARTLQPLPLPKAEALVAMQDSFPEVRKRARALFLLDVSDSMVQEPGVTKLQRAKDAVLKALDHFTGDDEIGLAAFSHEGDGPLQPGVVSPVAPFKTNKSDIVAKLGELQAVEATPLFEAVSRFASDQAKDYKDTFINTIVLLSDGKNDTRHPGDLGGLSEQLSHQNHSTPVLVFTLAYGPDADVPTLLQIAKASGAHYYDATDPTRLEEVLGELVTSF</sequence>
<dbReference type="OrthoDB" id="5621159at2"/>
<organism evidence="4 5">
    <name type="scientific">Pseudarthrobacter siccitolerans</name>
    <dbReference type="NCBI Taxonomy" id="861266"/>
    <lineage>
        <taxon>Bacteria</taxon>
        <taxon>Bacillati</taxon>
        <taxon>Actinomycetota</taxon>
        <taxon>Actinomycetes</taxon>
        <taxon>Micrococcales</taxon>
        <taxon>Micrococcaceae</taxon>
        <taxon>Pseudarthrobacter</taxon>
    </lineage>
</organism>
<dbReference type="AlphaFoldDB" id="A0A024H1M9"/>
<dbReference type="SUPFAM" id="SSF53850">
    <property type="entry name" value="Periplasmic binding protein-like II"/>
    <property type="match status" value="1"/>
</dbReference>
<evidence type="ECO:0000313" key="4">
    <source>
        <dbReference type="EMBL" id="CCQ45903.1"/>
    </source>
</evidence>
<accession>A0A024H1M9</accession>
<feature type="region of interest" description="Disordered" evidence="1">
    <location>
        <begin position="47"/>
        <end position="70"/>
    </location>
</feature>
<gene>
    <name evidence="4" type="ORF">ARTSIC4J27_1862</name>
</gene>
<evidence type="ECO:0000259" key="3">
    <source>
        <dbReference type="PROSITE" id="PS50234"/>
    </source>
</evidence>
<dbReference type="Proteomes" id="UP000035722">
    <property type="component" value="Unassembled WGS sequence"/>
</dbReference>
<keyword evidence="2" id="KW-1133">Transmembrane helix</keyword>
<dbReference type="RefSeq" id="WP_050054866.1">
    <property type="nucleotide sequence ID" value="NZ_CAQI01000041.1"/>
</dbReference>
<dbReference type="EMBL" id="CAQI01000041">
    <property type="protein sequence ID" value="CCQ45903.1"/>
    <property type="molecule type" value="Genomic_DNA"/>
</dbReference>
<evidence type="ECO:0000313" key="5">
    <source>
        <dbReference type="Proteomes" id="UP000035722"/>
    </source>
</evidence>
<reference evidence="5" key="1">
    <citation type="journal article" date="2014" name="Genome Announc.">
        <title>Genome Sequence of Arthrobacter siccitolerans 4J27, a Xeroprotectant-Producing Desiccation-Tolerant Microorganism.</title>
        <authorList>
            <person name="Manzanera M."/>
            <person name="Santa-Cruz-Calvo L."/>
            <person name="Vilchez J.I."/>
            <person name="Garcia-Fontana C."/>
            <person name="Silva-Castro G.A."/>
            <person name="Calvo C."/>
            <person name="Gonzalez-Lopez J."/>
        </authorList>
    </citation>
    <scope>NUCLEOTIDE SEQUENCE [LARGE SCALE GENOMIC DNA]</scope>
    <source>
        <strain evidence="5">4J27</strain>
    </source>
</reference>
<name>A0A024H1M9_9MICC</name>
<evidence type="ECO:0000256" key="1">
    <source>
        <dbReference type="SAM" id="MobiDB-lite"/>
    </source>
</evidence>
<dbReference type="Pfam" id="PF13531">
    <property type="entry name" value="SBP_bac_11"/>
    <property type="match status" value="1"/>
</dbReference>
<dbReference type="PROSITE" id="PS50234">
    <property type="entry name" value="VWFA"/>
    <property type="match status" value="1"/>
</dbReference>